<feature type="domain" description="K+ potassium transporter C-terminal" evidence="13">
    <location>
        <begin position="479"/>
        <end position="632"/>
    </location>
</feature>
<dbReference type="InterPro" id="IPR023051">
    <property type="entry name" value="Kup"/>
</dbReference>
<dbReference type="Proteomes" id="UP000199036">
    <property type="component" value="Unassembled WGS sequence"/>
</dbReference>
<dbReference type="GO" id="GO:0015293">
    <property type="term" value="F:symporter activity"/>
    <property type="evidence" value="ECO:0007669"/>
    <property type="project" value="UniProtKB-UniRule"/>
</dbReference>
<feature type="domain" description="K+ potassium transporter integral membrane" evidence="12">
    <location>
        <begin position="16"/>
        <end position="453"/>
    </location>
</feature>
<dbReference type="InterPro" id="IPR053952">
    <property type="entry name" value="K_trans_C"/>
</dbReference>
<keyword evidence="3 11" id="KW-1003">Cell membrane</keyword>
<keyword evidence="9 11" id="KW-0406">Ion transport</keyword>
<keyword evidence="8 11" id="KW-1133">Transmembrane helix</keyword>
<evidence type="ECO:0000256" key="8">
    <source>
        <dbReference type="ARBA" id="ARBA00022989"/>
    </source>
</evidence>
<evidence type="ECO:0000256" key="1">
    <source>
        <dbReference type="ARBA" id="ARBA00004141"/>
    </source>
</evidence>
<dbReference type="InterPro" id="IPR003855">
    <property type="entry name" value="K+_transporter"/>
</dbReference>
<evidence type="ECO:0000313" key="15">
    <source>
        <dbReference type="Proteomes" id="UP000199036"/>
    </source>
</evidence>
<accession>A0A1I4X1M9</accession>
<evidence type="ECO:0000259" key="12">
    <source>
        <dbReference type="Pfam" id="PF02705"/>
    </source>
</evidence>
<keyword evidence="2 11" id="KW-0813">Transport</keyword>
<feature type="transmembrane region" description="Helical" evidence="11">
    <location>
        <begin position="422"/>
        <end position="442"/>
    </location>
</feature>
<keyword evidence="6 11" id="KW-0769">Symport</keyword>
<name>A0A1I4X1M9_9FLAO</name>
<keyword evidence="7 11" id="KW-0630">Potassium</keyword>
<evidence type="ECO:0000256" key="7">
    <source>
        <dbReference type="ARBA" id="ARBA00022958"/>
    </source>
</evidence>
<evidence type="ECO:0000313" key="14">
    <source>
        <dbReference type="EMBL" id="SFN19911.1"/>
    </source>
</evidence>
<comment type="function">
    <text evidence="11">Transport of potassium into the cell. Likely operates as a K(+):H(+) symporter.</text>
</comment>
<dbReference type="InterPro" id="IPR053951">
    <property type="entry name" value="K_trans_N"/>
</dbReference>
<dbReference type="HAMAP" id="MF_01522">
    <property type="entry name" value="Kup"/>
    <property type="match status" value="1"/>
</dbReference>
<evidence type="ECO:0000256" key="9">
    <source>
        <dbReference type="ARBA" id="ARBA00023065"/>
    </source>
</evidence>
<comment type="similarity">
    <text evidence="11">Belongs to the HAK/KUP transporter (TC 2.A.72) family.</text>
</comment>
<keyword evidence="4 11" id="KW-0633">Potassium transport</keyword>
<dbReference type="RefSeq" id="WP_091518283.1">
    <property type="nucleotide sequence ID" value="NZ_FOVI01000002.1"/>
</dbReference>
<protein>
    <recommendedName>
        <fullName evidence="11">Probable potassium transport system protein Kup</fullName>
    </recommendedName>
</protein>
<dbReference type="Pfam" id="PF22776">
    <property type="entry name" value="K_trans_C"/>
    <property type="match status" value="1"/>
</dbReference>
<keyword evidence="15" id="KW-1185">Reference proteome</keyword>
<dbReference type="PANTHER" id="PTHR30540">
    <property type="entry name" value="OSMOTIC STRESS POTASSIUM TRANSPORTER"/>
    <property type="match status" value="1"/>
</dbReference>
<feature type="transmembrane region" description="Helical" evidence="11">
    <location>
        <begin position="48"/>
        <end position="69"/>
    </location>
</feature>
<comment type="catalytic activity">
    <reaction evidence="11">
        <text>K(+)(in) + H(+)(in) = K(+)(out) + H(+)(out)</text>
        <dbReference type="Rhea" id="RHEA:28490"/>
        <dbReference type="ChEBI" id="CHEBI:15378"/>
        <dbReference type="ChEBI" id="CHEBI:29103"/>
    </reaction>
</comment>
<dbReference type="GO" id="GO:0015079">
    <property type="term" value="F:potassium ion transmembrane transporter activity"/>
    <property type="evidence" value="ECO:0007669"/>
    <property type="project" value="UniProtKB-UniRule"/>
</dbReference>
<evidence type="ECO:0000256" key="10">
    <source>
        <dbReference type="ARBA" id="ARBA00023136"/>
    </source>
</evidence>
<evidence type="ECO:0000256" key="2">
    <source>
        <dbReference type="ARBA" id="ARBA00022448"/>
    </source>
</evidence>
<evidence type="ECO:0000256" key="5">
    <source>
        <dbReference type="ARBA" id="ARBA00022692"/>
    </source>
</evidence>
<gene>
    <name evidence="11" type="primary">kup</name>
    <name evidence="14" type="ORF">SAMN05421741_10273</name>
</gene>
<feature type="transmembrane region" description="Helical" evidence="11">
    <location>
        <begin position="237"/>
        <end position="258"/>
    </location>
</feature>
<sequence>MEAKHSVNKVTAGALLITLGIIYGDIGTSPLYVMKAIFGNSPINSNLVLGAVSCVLWTLTLQTSIKYVWLTLQADNKGEGGIFSLYTLVKKLKKKWLIVPALIGGSAMLADGFITPPISISSALEGIKIYYPDLQTIPFVIGIILVLFFFQSYGTKTIGKFFGPIMLIWFLMLGGVGLLQITEVPEILKAVNPYYAYLLLTEHPEGFYVLGFVFLCTTGAEALYSDLGHCGIKNIRISWMFVKTTLALNYLGQGAFLLSHTNIQLKTFDNGIEFIQNPFYLMMPEWFIPIGIVIATLAAVIAAQALITGSFTMINEAMRLNLWPRVLVKYPSIIKGQLYIPSTNWILCIGCILVVLYFKESSNMEAAYGLAIIMCMMATSILLTYYMILKRFNKLIILAFVLVYSILEVSFFIANIDKFHHGGYVSLIVAGAIAFVMTIWFLGKRIRKNYTEFVRLEDYTTVIEDLSNDESIPQYANNLIYLTNAHNKNEIESKVIYSILYKRPKRADVYWMLHVNVIDEPYGMEYQIKKFSDKIIRVDFYLGFRIAPKISPLFKKVLEDLSMCGEFNRLSTYHSLRKNQITADHKYIIIEKVVSFDNDLPWYEKFILDCYAFIRRRSLSEEKAFGLDNSSVKIEYYPLLLNKNPLDIPLKRRADKKE</sequence>
<feature type="transmembrane region" description="Helical" evidence="11">
    <location>
        <begin position="134"/>
        <end position="154"/>
    </location>
</feature>
<feature type="transmembrane region" description="Helical" evidence="11">
    <location>
        <begin position="286"/>
        <end position="317"/>
    </location>
</feature>
<evidence type="ECO:0000256" key="3">
    <source>
        <dbReference type="ARBA" id="ARBA00022475"/>
    </source>
</evidence>
<comment type="subcellular location">
    <subcellularLocation>
        <location evidence="11">Cell membrane</location>
        <topology evidence="11">Multi-pass membrane protein</topology>
    </subcellularLocation>
    <subcellularLocation>
        <location evidence="1">Membrane</location>
        <topology evidence="1">Multi-pass membrane protein</topology>
    </subcellularLocation>
</comment>
<dbReference type="GO" id="GO:0005886">
    <property type="term" value="C:plasma membrane"/>
    <property type="evidence" value="ECO:0007669"/>
    <property type="project" value="UniProtKB-SubCell"/>
</dbReference>
<feature type="transmembrane region" description="Helical" evidence="11">
    <location>
        <begin position="370"/>
        <end position="388"/>
    </location>
</feature>
<comment type="caution">
    <text evidence="11">Lacks conserved residue(s) required for the propagation of feature annotation.</text>
</comment>
<dbReference type="AlphaFoldDB" id="A0A1I4X1M9"/>
<evidence type="ECO:0000256" key="4">
    <source>
        <dbReference type="ARBA" id="ARBA00022538"/>
    </source>
</evidence>
<proteinExistence type="inferred from homology"/>
<dbReference type="PANTHER" id="PTHR30540:SF83">
    <property type="entry name" value="K+ POTASSIUM TRANSPORTER"/>
    <property type="match status" value="1"/>
</dbReference>
<dbReference type="Pfam" id="PF02705">
    <property type="entry name" value="K_trans"/>
    <property type="match status" value="1"/>
</dbReference>
<dbReference type="OrthoDB" id="9805577at2"/>
<evidence type="ECO:0000259" key="13">
    <source>
        <dbReference type="Pfam" id="PF22776"/>
    </source>
</evidence>
<keyword evidence="10 11" id="KW-0472">Membrane</keyword>
<reference evidence="15" key="1">
    <citation type="submission" date="2016-10" db="EMBL/GenBank/DDBJ databases">
        <authorList>
            <person name="Varghese N."/>
            <person name="Submissions S."/>
        </authorList>
    </citation>
    <scope>NUCLEOTIDE SEQUENCE [LARGE SCALE GENOMIC DNA]</scope>
    <source>
        <strain evidence="15">DS-12</strain>
    </source>
</reference>
<evidence type="ECO:0000256" key="11">
    <source>
        <dbReference type="HAMAP-Rule" id="MF_01522"/>
    </source>
</evidence>
<organism evidence="14 15">
    <name type="scientific">Paenimyroides ummariense</name>
    <dbReference type="NCBI Taxonomy" id="913024"/>
    <lineage>
        <taxon>Bacteria</taxon>
        <taxon>Pseudomonadati</taxon>
        <taxon>Bacteroidota</taxon>
        <taxon>Flavobacteriia</taxon>
        <taxon>Flavobacteriales</taxon>
        <taxon>Flavobacteriaceae</taxon>
        <taxon>Paenimyroides</taxon>
    </lineage>
</organism>
<keyword evidence="5 11" id="KW-0812">Transmembrane</keyword>
<feature type="transmembrane region" description="Helical" evidence="11">
    <location>
        <begin position="395"/>
        <end position="416"/>
    </location>
</feature>
<feature type="transmembrane region" description="Helical" evidence="11">
    <location>
        <begin position="96"/>
        <end position="114"/>
    </location>
</feature>
<feature type="transmembrane region" description="Helical" evidence="11">
    <location>
        <begin position="161"/>
        <end position="181"/>
    </location>
</feature>
<dbReference type="EMBL" id="FOVI01000002">
    <property type="protein sequence ID" value="SFN19911.1"/>
    <property type="molecule type" value="Genomic_DNA"/>
</dbReference>
<feature type="transmembrane region" description="Helical" evidence="11">
    <location>
        <begin position="338"/>
        <end position="358"/>
    </location>
</feature>
<evidence type="ECO:0000256" key="6">
    <source>
        <dbReference type="ARBA" id="ARBA00022847"/>
    </source>
</evidence>